<comment type="similarity">
    <text evidence="2 13">Belongs to the class-II aminoacyl-tRNA synthetase family. Phe-tRNA synthetase alpha subunit type 1 subfamily.</text>
</comment>
<dbReference type="RefSeq" id="WP_226182627.1">
    <property type="nucleotide sequence ID" value="NZ_JAJADQ010000001.1"/>
</dbReference>
<organism evidence="15 16">
    <name type="scientific">Hymenobacter nitidus</name>
    <dbReference type="NCBI Taxonomy" id="2880929"/>
    <lineage>
        <taxon>Bacteria</taxon>
        <taxon>Pseudomonadati</taxon>
        <taxon>Bacteroidota</taxon>
        <taxon>Cytophagia</taxon>
        <taxon>Cytophagales</taxon>
        <taxon>Hymenobacteraceae</taxon>
        <taxon>Hymenobacter</taxon>
    </lineage>
</organism>
<keyword evidence="8 13" id="KW-0067">ATP-binding</keyword>
<evidence type="ECO:0000256" key="3">
    <source>
        <dbReference type="ARBA" id="ARBA00011209"/>
    </source>
</evidence>
<evidence type="ECO:0000256" key="2">
    <source>
        <dbReference type="ARBA" id="ARBA00010207"/>
    </source>
</evidence>
<gene>
    <name evidence="13 15" type="primary">pheS</name>
    <name evidence="15" type="ORF">LGH70_03215</name>
</gene>
<comment type="catalytic activity">
    <reaction evidence="12 13">
        <text>tRNA(Phe) + L-phenylalanine + ATP = L-phenylalanyl-tRNA(Phe) + AMP + diphosphate + H(+)</text>
        <dbReference type="Rhea" id="RHEA:19413"/>
        <dbReference type="Rhea" id="RHEA-COMP:9668"/>
        <dbReference type="Rhea" id="RHEA-COMP:9699"/>
        <dbReference type="ChEBI" id="CHEBI:15378"/>
        <dbReference type="ChEBI" id="CHEBI:30616"/>
        <dbReference type="ChEBI" id="CHEBI:33019"/>
        <dbReference type="ChEBI" id="CHEBI:58095"/>
        <dbReference type="ChEBI" id="CHEBI:78442"/>
        <dbReference type="ChEBI" id="CHEBI:78531"/>
        <dbReference type="ChEBI" id="CHEBI:456215"/>
        <dbReference type="EC" id="6.1.1.20"/>
    </reaction>
</comment>
<dbReference type="HAMAP" id="MF_00281">
    <property type="entry name" value="Phe_tRNA_synth_alpha1"/>
    <property type="match status" value="1"/>
</dbReference>
<dbReference type="Pfam" id="PF01409">
    <property type="entry name" value="tRNA-synt_2d"/>
    <property type="match status" value="1"/>
</dbReference>
<dbReference type="InterPro" id="IPR004188">
    <property type="entry name" value="Phe-tRNA_ligase_II_N"/>
</dbReference>
<evidence type="ECO:0000259" key="14">
    <source>
        <dbReference type="PROSITE" id="PS50862"/>
    </source>
</evidence>
<evidence type="ECO:0000313" key="15">
    <source>
        <dbReference type="EMBL" id="MCB2376575.1"/>
    </source>
</evidence>
<dbReference type="Proteomes" id="UP001165297">
    <property type="component" value="Unassembled WGS sequence"/>
</dbReference>
<feature type="domain" description="Aminoacyl-transfer RNA synthetases class-II family profile" evidence="14">
    <location>
        <begin position="110"/>
        <end position="342"/>
    </location>
</feature>
<keyword evidence="4 13" id="KW-0963">Cytoplasm</keyword>
<dbReference type="InterPro" id="IPR045864">
    <property type="entry name" value="aa-tRNA-synth_II/BPL/LPL"/>
</dbReference>
<protein>
    <recommendedName>
        <fullName evidence="13">Phenylalanine--tRNA ligase alpha subunit</fullName>
        <ecNumber evidence="13">6.1.1.20</ecNumber>
    </recommendedName>
    <alternativeName>
        <fullName evidence="13">Phenylalanyl-tRNA synthetase alpha subunit</fullName>
        <shortName evidence="13">PheRS</shortName>
    </alternativeName>
</protein>
<evidence type="ECO:0000256" key="6">
    <source>
        <dbReference type="ARBA" id="ARBA00022723"/>
    </source>
</evidence>
<dbReference type="GO" id="GO:0004826">
    <property type="term" value="F:phenylalanine-tRNA ligase activity"/>
    <property type="evidence" value="ECO:0007669"/>
    <property type="project" value="UniProtKB-EC"/>
</dbReference>
<evidence type="ECO:0000256" key="1">
    <source>
        <dbReference type="ARBA" id="ARBA00004496"/>
    </source>
</evidence>
<evidence type="ECO:0000256" key="7">
    <source>
        <dbReference type="ARBA" id="ARBA00022741"/>
    </source>
</evidence>
<comment type="cofactor">
    <cofactor evidence="13">
        <name>Mg(2+)</name>
        <dbReference type="ChEBI" id="CHEBI:18420"/>
    </cofactor>
    <text evidence="13">Binds 2 magnesium ions per tetramer.</text>
</comment>
<dbReference type="InterPro" id="IPR002319">
    <property type="entry name" value="Phenylalanyl-tRNA_Synthase"/>
</dbReference>
<keyword evidence="10 13" id="KW-0648">Protein biosynthesis</keyword>
<proteinExistence type="inferred from homology"/>
<evidence type="ECO:0000256" key="8">
    <source>
        <dbReference type="ARBA" id="ARBA00022840"/>
    </source>
</evidence>
<dbReference type="InterPro" id="IPR006195">
    <property type="entry name" value="aa-tRNA-synth_II"/>
</dbReference>
<dbReference type="CDD" id="cd00496">
    <property type="entry name" value="PheRS_alpha_core"/>
    <property type="match status" value="1"/>
</dbReference>
<evidence type="ECO:0000256" key="9">
    <source>
        <dbReference type="ARBA" id="ARBA00022842"/>
    </source>
</evidence>
<accession>A0ABS8A848</accession>
<evidence type="ECO:0000256" key="5">
    <source>
        <dbReference type="ARBA" id="ARBA00022598"/>
    </source>
</evidence>
<dbReference type="InterPro" id="IPR022911">
    <property type="entry name" value="Phe_tRNA_ligase_alpha1_bac"/>
</dbReference>
<keyword evidence="5 13" id="KW-0436">Ligase</keyword>
<dbReference type="Gene3D" id="3.30.930.10">
    <property type="entry name" value="Bira Bifunctional Protein, Domain 2"/>
    <property type="match status" value="1"/>
</dbReference>
<dbReference type="PANTHER" id="PTHR11538">
    <property type="entry name" value="PHENYLALANYL-TRNA SYNTHETASE"/>
    <property type="match status" value="1"/>
</dbReference>
<keyword evidence="16" id="KW-1185">Reference proteome</keyword>
<keyword evidence="11 13" id="KW-0030">Aminoacyl-tRNA synthetase</keyword>
<dbReference type="SUPFAM" id="SSF46589">
    <property type="entry name" value="tRNA-binding arm"/>
    <property type="match status" value="1"/>
</dbReference>
<keyword evidence="7 13" id="KW-0547">Nucleotide-binding</keyword>
<reference evidence="15" key="1">
    <citation type="submission" date="2021-10" db="EMBL/GenBank/DDBJ databases">
        <authorList>
            <person name="Dean J.D."/>
            <person name="Kim M.K."/>
            <person name="Newey C.N."/>
            <person name="Stoker T.S."/>
            <person name="Thompson D.W."/>
            <person name="Grose J.H."/>
        </authorList>
    </citation>
    <scope>NUCLEOTIDE SEQUENCE</scope>
    <source>
        <strain evidence="15">BT635</strain>
    </source>
</reference>
<dbReference type="EMBL" id="JAJADQ010000001">
    <property type="protein sequence ID" value="MCB2376575.1"/>
    <property type="molecule type" value="Genomic_DNA"/>
</dbReference>
<dbReference type="InterPro" id="IPR004529">
    <property type="entry name" value="Phe-tRNA-synth_IIc_asu"/>
</dbReference>
<evidence type="ECO:0000256" key="11">
    <source>
        <dbReference type="ARBA" id="ARBA00023146"/>
    </source>
</evidence>
<evidence type="ECO:0000256" key="12">
    <source>
        <dbReference type="ARBA" id="ARBA00049255"/>
    </source>
</evidence>
<comment type="caution">
    <text evidence="15">The sequence shown here is derived from an EMBL/GenBank/DDBJ whole genome shotgun (WGS) entry which is preliminary data.</text>
</comment>
<evidence type="ECO:0000256" key="4">
    <source>
        <dbReference type="ARBA" id="ARBA00022490"/>
    </source>
</evidence>
<dbReference type="InterPro" id="IPR010978">
    <property type="entry name" value="tRNA-bd_arm"/>
</dbReference>
<evidence type="ECO:0000313" key="16">
    <source>
        <dbReference type="Proteomes" id="UP001165297"/>
    </source>
</evidence>
<keyword evidence="6 13" id="KW-0479">Metal-binding</keyword>
<name>A0ABS8A848_9BACT</name>
<comment type="subunit">
    <text evidence="3 13">Tetramer of two alpha and two beta subunits.</text>
</comment>
<dbReference type="EC" id="6.1.1.20" evidence="13"/>
<dbReference type="SUPFAM" id="SSF55681">
    <property type="entry name" value="Class II aaRS and biotin synthetases"/>
    <property type="match status" value="1"/>
</dbReference>
<evidence type="ECO:0000256" key="13">
    <source>
        <dbReference type="HAMAP-Rule" id="MF_00281"/>
    </source>
</evidence>
<sequence length="347" mass="39757">MQDQINRLRAEIEAYDLAAPDQLEQFRIAFTGRKGQLADLFDLLKTVPQDQRRAVGQELNQLKQLALDKFTQRQQELEAAAQNAPADPTFDYTLPVVPNALGTRHPLSLVREEMVRIFSRIGFNVAEGPEIEDDWHNFTALNFPENHPARDMQDTFFVTRNPADPTHDALLRTHTSTVQVRVMESQQPPIRSIMPGRVYRNEAISARAHMMFHQVEGIFIDEGVSFADLKQTVYYFVQEMFGQDIQIRFRPSFFPFTEPSAEIDITCLICKGTGCNICKQSGWVEIGGCGMVDPNVLEQSGIDPERYSGYAWGMGIERITMLKYQIKDLRLFTENDLRFLRQFEGVQ</sequence>
<feature type="binding site" evidence="13">
    <location>
        <position position="258"/>
    </location>
    <ligand>
        <name>Mg(2+)</name>
        <dbReference type="ChEBI" id="CHEBI:18420"/>
        <note>shared with beta subunit</note>
    </ligand>
</feature>
<dbReference type="Pfam" id="PF02912">
    <property type="entry name" value="Phe_tRNA-synt_N"/>
    <property type="match status" value="1"/>
</dbReference>
<comment type="subcellular location">
    <subcellularLocation>
        <location evidence="1 13">Cytoplasm</location>
    </subcellularLocation>
</comment>
<dbReference type="NCBIfam" id="TIGR00468">
    <property type="entry name" value="pheS"/>
    <property type="match status" value="1"/>
</dbReference>
<keyword evidence="9 13" id="KW-0460">Magnesium</keyword>
<dbReference type="PROSITE" id="PS50862">
    <property type="entry name" value="AA_TRNA_LIGASE_II"/>
    <property type="match status" value="1"/>
</dbReference>
<evidence type="ECO:0000256" key="10">
    <source>
        <dbReference type="ARBA" id="ARBA00022917"/>
    </source>
</evidence>
<dbReference type="PANTHER" id="PTHR11538:SF41">
    <property type="entry name" value="PHENYLALANINE--TRNA LIGASE, MITOCHONDRIAL"/>
    <property type="match status" value="1"/>
</dbReference>